<dbReference type="Gramene" id="CDY41026">
    <property type="protein sequence ID" value="CDY41026"/>
    <property type="gene ID" value="GSBRNA2T00072322001"/>
</dbReference>
<keyword evidence="3" id="KW-1185">Reference proteome</keyword>
<accession>A0A078HTM1</accession>
<proteinExistence type="predicted"/>
<evidence type="ECO:0000313" key="2">
    <source>
        <dbReference type="EMBL" id="CDY41026.1"/>
    </source>
</evidence>
<name>A0A078HTM1_BRANA</name>
<evidence type="ECO:0000313" key="3">
    <source>
        <dbReference type="Proteomes" id="UP000028999"/>
    </source>
</evidence>
<dbReference type="PaxDb" id="3708-A0A078HTM1"/>
<dbReference type="Proteomes" id="UP000028999">
    <property type="component" value="Unassembled WGS sequence"/>
</dbReference>
<reference evidence="2 3" key="1">
    <citation type="journal article" date="2014" name="Science">
        <title>Plant genetics. Early allopolyploid evolution in the post-Neolithic Brassica napus oilseed genome.</title>
        <authorList>
            <person name="Chalhoub B."/>
            <person name="Denoeud F."/>
            <person name="Liu S."/>
            <person name="Parkin I.A."/>
            <person name="Tang H."/>
            <person name="Wang X."/>
            <person name="Chiquet J."/>
            <person name="Belcram H."/>
            <person name="Tong C."/>
            <person name="Samans B."/>
            <person name="Correa M."/>
            <person name="Da Silva C."/>
            <person name="Just J."/>
            <person name="Falentin C."/>
            <person name="Koh C.S."/>
            <person name="Le Clainche I."/>
            <person name="Bernard M."/>
            <person name="Bento P."/>
            <person name="Noel B."/>
            <person name="Labadie K."/>
            <person name="Alberti A."/>
            <person name="Charles M."/>
            <person name="Arnaud D."/>
            <person name="Guo H."/>
            <person name="Daviaud C."/>
            <person name="Alamery S."/>
            <person name="Jabbari K."/>
            <person name="Zhao M."/>
            <person name="Edger P.P."/>
            <person name="Chelaifa H."/>
            <person name="Tack D."/>
            <person name="Lassalle G."/>
            <person name="Mestiri I."/>
            <person name="Schnel N."/>
            <person name="Le Paslier M.C."/>
            <person name="Fan G."/>
            <person name="Renault V."/>
            <person name="Bayer P.E."/>
            <person name="Golicz A.A."/>
            <person name="Manoli S."/>
            <person name="Lee T.H."/>
            <person name="Thi V.H."/>
            <person name="Chalabi S."/>
            <person name="Hu Q."/>
            <person name="Fan C."/>
            <person name="Tollenaere R."/>
            <person name="Lu Y."/>
            <person name="Battail C."/>
            <person name="Shen J."/>
            <person name="Sidebottom C.H."/>
            <person name="Wang X."/>
            <person name="Canaguier A."/>
            <person name="Chauveau A."/>
            <person name="Berard A."/>
            <person name="Deniot G."/>
            <person name="Guan M."/>
            <person name="Liu Z."/>
            <person name="Sun F."/>
            <person name="Lim Y.P."/>
            <person name="Lyons E."/>
            <person name="Town C.D."/>
            <person name="Bancroft I."/>
            <person name="Wang X."/>
            <person name="Meng J."/>
            <person name="Ma J."/>
            <person name="Pires J.C."/>
            <person name="King G.J."/>
            <person name="Brunel D."/>
            <person name="Delourme R."/>
            <person name="Renard M."/>
            <person name="Aury J.M."/>
            <person name="Adams K.L."/>
            <person name="Batley J."/>
            <person name="Snowdon R.J."/>
            <person name="Tost J."/>
            <person name="Edwards D."/>
            <person name="Zhou Y."/>
            <person name="Hua W."/>
            <person name="Sharpe A.G."/>
            <person name="Paterson A.H."/>
            <person name="Guan C."/>
            <person name="Wincker P."/>
        </authorList>
    </citation>
    <scope>NUCLEOTIDE SEQUENCE [LARGE SCALE GENOMIC DNA]</scope>
    <source>
        <strain evidence="3">cv. Darmor-bzh</strain>
    </source>
</reference>
<feature type="transmembrane region" description="Helical" evidence="1">
    <location>
        <begin position="93"/>
        <end position="117"/>
    </location>
</feature>
<evidence type="ECO:0000256" key="1">
    <source>
        <dbReference type="SAM" id="Phobius"/>
    </source>
</evidence>
<dbReference type="EMBL" id="LK032488">
    <property type="protein sequence ID" value="CDY41026.1"/>
    <property type="molecule type" value="Genomic_DNA"/>
</dbReference>
<dbReference type="AlphaFoldDB" id="A0A078HTM1"/>
<keyword evidence="1" id="KW-0812">Transmembrane</keyword>
<gene>
    <name evidence="2" type="primary">BnaC05g14840D</name>
    <name evidence="2" type="ORF">GSBRNA2T00072322001</name>
</gene>
<sequence length="128" mass="14130">MLRSSQQSCNLVPGSHFVRKSAVFLNTSCLLPPKYTTITPKKIKLLGQYNRQNDLAARLGFSQLSAQTKKALLMDFMEMTGVKPKTHKRIKDACRFLVSAVLGTILSAILTFFFALMGTLLGAESGFI</sequence>
<dbReference type="OMA" id="GVKPKTH"/>
<keyword evidence="1" id="KW-0472">Membrane</keyword>
<organism evidence="2 3">
    <name type="scientific">Brassica napus</name>
    <name type="common">Rape</name>
    <dbReference type="NCBI Taxonomy" id="3708"/>
    <lineage>
        <taxon>Eukaryota</taxon>
        <taxon>Viridiplantae</taxon>
        <taxon>Streptophyta</taxon>
        <taxon>Embryophyta</taxon>
        <taxon>Tracheophyta</taxon>
        <taxon>Spermatophyta</taxon>
        <taxon>Magnoliopsida</taxon>
        <taxon>eudicotyledons</taxon>
        <taxon>Gunneridae</taxon>
        <taxon>Pentapetalae</taxon>
        <taxon>rosids</taxon>
        <taxon>malvids</taxon>
        <taxon>Brassicales</taxon>
        <taxon>Brassicaceae</taxon>
        <taxon>Brassiceae</taxon>
        <taxon>Brassica</taxon>
    </lineage>
</organism>
<protein>
    <submittedName>
        <fullName evidence="2">BnaC05g14840D protein</fullName>
    </submittedName>
</protein>
<keyword evidence="1" id="KW-1133">Transmembrane helix</keyword>